<organism evidence="5 6">
    <name type="scientific">Metabacillus endolithicus</name>
    <dbReference type="NCBI Taxonomy" id="1535204"/>
    <lineage>
        <taxon>Bacteria</taxon>
        <taxon>Bacillati</taxon>
        <taxon>Bacillota</taxon>
        <taxon>Bacilli</taxon>
        <taxon>Bacillales</taxon>
        <taxon>Bacillaceae</taxon>
        <taxon>Metabacillus</taxon>
    </lineage>
</organism>
<gene>
    <name evidence="5" type="ORF">ACFSKK_02395</name>
</gene>
<dbReference type="PANTHER" id="PTHR43208:SF1">
    <property type="entry name" value="ABC TRANSPORTER SUBSTRATE-BINDING PROTEIN"/>
    <property type="match status" value="1"/>
</dbReference>
<feature type="chain" id="PRO_5045576915" evidence="3">
    <location>
        <begin position="23"/>
        <end position="378"/>
    </location>
</feature>
<protein>
    <submittedName>
        <fullName evidence="5">BMP family ABC transporter substrate-binding protein</fullName>
    </submittedName>
</protein>
<accession>A0ABW5BUR0</accession>
<dbReference type="EMBL" id="JBHUIK010000001">
    <property type="protein sequence ID" value="MFD2212558.1"/>
    <property type="molecule type" value="Genomic_DNA"/>
</dbReference>
<dbReference type="InterPro" id="IPR028082">
    <property type="entry name" value="Peripla_BP_I"/>
</dbReference>
<feature type="signal peptide" evidence="3">
    <location>
        <begin position="1"/>
        <end position="22"/>
    </location>
</feature>
<comment type="caution">
    <text evidence="5">The sequence shown here is derived from an EMBL/GenBank/DDBJ whole genome shotgun (WGS) entry which is preliminary data.</text>
</comment>
<evidence type="ECO:0000256" key="3">
    <source>
        <dbReference type="SAM" id="SignalP"/>
    </source>
</evidence>
<dbReference type="PANTHER" id="PTHR43208">
    <property type="entry name" value="ABC TRANSPORTER SUBSTRATE-BINDING PROTEIN"/>
    <property type="match status" value="1"/>
</dbReference>
<evidence type="ECO:0000259" key="4">
    <source>
        <dbReference type="Pfam" id="PF02608"/>
    </source>
</evidence>
<keyword evidence="1 3" id="KW-0732">Signal</keyword>
<dbReference type="Pfam" id="PF02608">
    <property type="entry name" value="Bmp"/>
    <property type="match status" value="1"/>
</dbReference>
<dbReference type="CDD" id="cd19963">
    <property type="entry name" value="PBP1_BMP-like"/>
    <property type="match status" value="1"/>
</dbReference>
<proteinExistence type="predicted"/>
<name>A0ABW5BUR0_9BACI</name>
<dbReference type="Gene3D" id="3.40.50.2300">
    <property type="match status" value="2"/>
</dbReference>
<dbReference type="InterPro" id="IPR003760">
    <property type="entry name" value="PnrA-like"/>
</dbReference>
<reference evidence="6" key="1">
    <citation type="journal article" date="2019" name="Int. J. Syst. Evol. Microbiol.">
        <title>The Global Catalogue of Microorganisms (GCM) 10K type strain sequencing project: providing services to taxonomists for standard genome sequencing and annotation.</title>
        <authorList>
            <consortium name="The Broad Institute Genomics Platform"/>
            <consortium name="The Broad Institute Genome Sequencing Center for Infectious Disease"/>
            <person name="Wu L."/>
            <person name="Ma J."/>
        </authorList>
    </citation>
    <scope>NUCLEOTIDE SEQUENCE [LARGE SCALE GENOMIC DNA]</scope>
    <source>
        <strain evidence="6">CGMCC 1.15474</strain>
    </source>
</reference>
<feature type="domain" description="ABC transporter substrate-binding protein PnrA-like" evidence="4">
    <location>
        <begin position="52"/>
        <end position="333"/>
    </location>
</feature>
<evidence type="ECO:0000256" key="2">
    <source>
        <dbReference type="SAM" id="MobiDB-lite"/>
    </source>
</evidence>
<dbReference type="Proteomes" id="UP001597318">
    <property type="component" value="Unassembled WGS sequence"/>
</dbReference>
<sequence length="378" mass="41412">MKKKIMGLFVLIMMFMVMVACSQESSQPAEPEATEEETEATITESGTEALPKVAFVYIGVPGDGGWTFEHDKGRQMVDETFGITSTTVENVPEGPDAERVIEELAQDHNIIFTTSFGYMDPTVNVAKKYPDVVFMHATGYKTSENLGTYQGKGYQPGYLAGIAAGKLTENNKIGYVGAFPIPEVIYTINAFTLGAQSVNPDIEVSVVWSNTWFDPATERQAAVTLLDEGVDVLANYQDSPAGIQAAAERGVWGMGNDSDMNKYAPETYVTNPTLNWGPYYVDVVQSVIDGTWETNSYYGGLKEGMVDLAPFGKNVPQDVQNAVNTKKQEIIDETYEVFSGPIYDQTGELKLAEGEIIPLEDILSMNWFVKGVKGTIPE</sequence>
<dbReference type="InterPro" id="IPR052910">
    <property type="entry name" value="ABC-Purine-Binding"/>
</dbReference>
<dbReference type="RefSeq" id="WP_247342208.1">
    <property type="nucleotide sequence ID" value="NZ_CP095550.1"/>
</dbReference>
<dbReference type="SUPFAM" id="SSF53822">
    <property type="entry name" value="Periplasmic binding protein-like I"/>
    <property type="match status" value="1"/>
</dbReference>
<feature type="region of interest" description="Disordered" evidence="2">
    <location>
        <begin position="26"/>
        <end position="45"/>
    </location>
</feature>
<evidence type="ECO:0000313" key="6">
    <source>
        <dbReference type="Proteomes" id="UP001597318"/>
    </source>
</evidence>
<keyword evidence="6" id="KW-1185">Reference proteome</keyword>
<evidence type="ECO:0000313" key="5">
    <source>
        <dbReference type="EMBL" id="MFD2212558.1"/>
    </source>
</evidence>
<evidence type="ECO:0000256" key="1">
    <source>
        <dbReference type="ARBA" id="ARBA00022729"/>
    </source>
</evidence>
<dbReference type="PROSITE" id="PS51257">
    <property type="entry name" value="PROKAR_LIPOPROTEIN"/>
    <property type="match status" value="1"/>
</dbReference>